<organism evidence="1 2">
    <name type="scientific">Klebsiella pneumoniae</name>
    <dbReference type="NCBI Taxonomy" id="573"/>
    <lineage>
        <taxon>Bacteria</taxon>
        <taxon>Pseudomonadati</taxon>
        <taxon>Pseudomonadota</taxon>
        <taxon>Gammaproteobacteria</taxon>
        <taxon>Enterobacterales</taxon>
        <taxon>Enterobacteriaceae</taxon>
        <taxon>Klebsiella/Raoultella group</taxon>
        <taxon>Klebsiella</taxon>
        <taxon>Klebsiella pneumoniae complex</taxon>
    </lineage>
</organism>
<accession>A0A2X3ELZ8</accession>
<dbReference type="Pfam" id="PF13982">
    <property type="entry name" value="YbfN"/>
    <property type="match status" value="1"/>
</dbReference>
<evidence type="ECO:0000313" key="1">
    <source>
        <dbReference type="EMBL" id="SQC38456.1"/>
    </source>
</evidence>
<protein>
    <submittedName>
        <fullName evidence="1">Lipoprotein ybfN</fullName>
    </submittedName>
</protein>
<dbReference type="EMBL" id="UAWN01000013">
    <property type="protein sequence ID" value="SQC38456.1"/>
    <property type="molecule type" value="Genomic_DNA"/>
</dbReference>
<dbReference type="AlphaFoldDB" id="A0A2X3ELZ8"/>
<gene>
    <name evidence="1" type="ORF">NCTC9128_04588</name>
</gene>
<proteinExistence type="predicted"/>
<sequence length="55" mass="6503">MLKKDKQHQQFANQESVRVLDYQQCIQATRTGNDQAVKARCDQIWKEIRSNNTTH</sequence>
<evidence type="ECO:0000313" key="2">
    <source>
        <dbReference type="Proteomes" id="UP000251088"/>
    </source>
</evidence>
<name>A0A2X3ELZ8_KLEPN</name>
<reference evidence="1 2" key="1">
    <citation type="submission" date="2018-06" db="EMBL/GenBank/DDBJ databases">
        <authorList>
            <consortium name="Pathogen Informatics"/>
            <person name="Doyle S."/>
        </authorList>
    </citation>
    <scope>NUCLEOTIDE SEQUENCE [LARGE SCALE GENOMIC DNA]</scope>
    <source>
        <strain evidence="1 2">NCTC9128</strain>
    </source>
</reference>
<dbReference type="Proteomes" id="UP000251088">
    <property type="component" value="Unassembled WGS sequence"/>
</dbReference>
<dbReference type="InterPro" id="IPR025727">
    <property type="entry name" value="YbfN-like"/>
</dbReference>
<keyword evidence="1" id="KW-0449">Lipoprotein</keyword>